<accession>A0A0R2D9E0</accession>
<dbReference type="InterPro" id="IPR007694">
    <property type="entry name" value="DNA_helicase_DnaB-like_C"/>
</dbReference>
<feature type="domain" description="SF4 helicase" evidence="1">
    <location>
        <begin position="150"/>
        <end position="420"/>
    </location>
</feature>
<dbReference type="PROSITE" id="PS51199">
    <property type="entry name" value="SF4_HELICASE"/>
    <property type="match status" value="1"/>
</dbReference>
<dbReference type="PATRIC" id="fig|1423796.3.peg.26"/>
<dbReference type="PANTHER" id="PTHR30153:SF2">
    <property type="entry name" value="REPLICATIVE DNA HELICASE"/>
    <property type="match status" value="1"/>
</dbReference>
<dbReference type="InterPro" id="IPR027417">
    <property type="entry name" value="P-loop_NTPase"/>
</dbReference>
<keyword evidence="2" id="KW-0547">Nucleotide-binding</keyword>
<protein>
    <submittedName>
        <fullName evidence="2">Replicative DNA helicase</fullName>
    </submittedName>
</protein>
<dbReference type="EMBL" id="AYYI01000001">
    <property type="protein sequence ID" value="KRN00198.1"/>
    <property type="molecule type" value="Genomic_DNA"/>
</dbReference>
<evidence type="ECO:0000313" key="2">
    <source>
        <dbReference type="EMBL" id="KRN00198.1"/>
    </source>
</evidence>
<keyword evidence="2" id="KW-0347">Helicase</keyword>
<dbReference type="Proteomes" id="UP000051638">
    <property type="component" value="Unassembled WGS sequence"/>
</dbReference>
<dbReference type="SUPFAM" id="SSF52540">
    <property type="entry name" value="P-loop containing nucleoside triphosphate hydrolases"/>
    <property type="match status" value="1"/>
</dbReference>
<keyword evidence="2" id="KW-0378">Hydrolase</keyword>
<name>A0A0R2D9E0_9LACO</name>
<gene>
    <name evidence="2" type="ORF">FC24_GL000026</name>
</gene>
<dbReference type="GO" id="GO:0005524">
    <property type="term" value="F:ATP binding"/>
    <property type="evidence" value="ECO:0007669"/>
    <property type="project" value="InterPro"/>
</dbReference>
<sequence>MSFELKIVHYLVHHPQIAKTVTIDPVWFGVRSCREFVQFLLAHPGPYPNWVALQRRFQAAYPTAFADNEWHQLSQPVNDEKLFTESLQTLQFWYVQGNAQAAAQAYFALPSAENLAQLQQVSAQLSALNQPQLPTLSLATHGKAMLQALEKPQPSGIRTFNVVDQVLGGGLRGGVLWTIGARPGVGKSAFALNLIQQALAHQPELQVDLFSLEMTATENYQRTLAYQTGVAADKFHNPAHQLNASEKQQVKAAIAAIDQQHLQLHDKLLVLPQIIKVIRDHALHAKAGHYLAVIDYLQIISLDRVAARTDRRQEIETITRELKLLTNELQIPLILFSQLNRELEKRLDRTPQLADLRESGSIEQDSNVVSFLYPASNTQNHQVNRHLNLIFRKNRSGRLAELAFLFKPRQMRFTPQIVTHD</sequence>
<dbReference type="Gene3D" id="3.40.50.300">
    <property type="entry name" value="P-loop containing nucleotide triphosphate hydrolases"/>
    <property type="match status" value="1"/>
</dbReference>
<dbReference type="Pfam" id="PF03796">
    <property type="entry name" value="DnaB_C"/>
    <property type="match status" value="1"/>
</dbReference>
<evidence type="ECO:0000259" key="1">
    <source>
        <dbReference type="PROSITE" id="PS51199"/>
    </source>
</evidence>
<keyword evidence="3" id="KW-1185">Reference proteome</keyword>
<dbReference type="STRING" id="1423796.FC24_GL000026"/>
<dbReference type="PANTHER" id="PTHR30153">
    <property type="entry name" value="REPLICATIVE DNA HELICASE DNAB"/>
    <property type="match status" value="1"/>
</dbReference>
<dbReference type="GO" id="GO:0006260">
    <property type="term" value="P:DNA replication"/>
    <property type="evidence" value="ECO:0007669"/>
    <property type="project" value="InterPro"/>
</dbReference>
<dbReference type="RefSeq" id="WP_083485575.1">
    <property type="nucleotide sequence ID" value="NZ_AYYI01000001.1"/>
</dbReference>
<proteinExistence type="predicted"/>
<evidence type="ECO:0000313" key="3">
    <source>
        <dbReference type="Proteomes" id="UP000051638"/>
    </source>
</evidence>
<reference evidence="2 3" key="1">
    <citation type="journal article" date="2015" name="Genome Announc.">
        <title>Expanding the biotechnology potential of lactobacilli through comparative genomics of 213 strains and associated genera.</title>
        <authorList>
            <person name="Sun Z."/>
            <person name="Harris H.M."/>
            <person name="McCann A."/>
            <person name="Guo C."/>
            <person name="Argimon S."/>
            <person name="Zhang W."/>
            <person name="Yang X."/>
            <person name="Jeffery I.B."/>
            <person name="Cooney J.C."/>
            <person name="Kagawa T.F."/>
            <person name="Liu W."/>
            <person name="Song Y."/>
            <person name="Salvetti E."/>
            <person name="Wrobel A."/>
            <person name="Rasinkangas P."/>
            <person name="Parkhill J."/>
            <person name="Rea M.C."/>
            <person name="O'Sullivan O."/>
            <person name="Ritari J."/>
            <person name="Douillard F.P."/>
            <person name="Paul Ross R."/>
            <person name="Yang R."/>
            <person name="Briner A.E."/>
            <person name="Felis G.E."/>
            <person name="de Vos W.M."/>
            <person name="Barrangou R."/>
            <person name="Klaenhammer T.R."/>
            <person name="Caufield P.W."/>
            <person name="Cui Y."/>
            <person name="Zhang H."/>
            <person name="O'Toole P.W."/>
        </authorList>
    </citation>
    <scope>NUCLEOTIDE SEQUENCE [LARGE SCALE GENOMIC DNA]</scope>
    <source>
        <strain evidence="2 3">DSM 20253</strain>
    </source>
</reference>
<dbReference type="GO" id="GO:0005829">
    <property type="term" value="C:cytosol"/>
    <property type="evidence" value="ECO:0007669"/>
    <property type="project" value="TreeGrafter"/>
</dbReference>
<organism evidence="2 3">
    <name type="scientific">Loigolactobacillus rennini DSM 20253</name>
    <dbReference type="NCBI Taxonomy" id="1423796"/>
    <lineage>
        <taxon>Bacteria</taxon>
        <taxon>Bacillati</taxon>
        <taxon>Bacillota</taxon>
        <taxon>Bacilli</taxon>
        <taxon>Lactobacillales</taxon>
        <taxon>Lactobacillaceae</taxon>
        <taxon>Loigolactobacillus</taxon>
    </lineage>
</organism>
<dbReference type="AlphaFoldDB" id="A0A0R2D9E0"/>
<keyword evidence="2" id="KW-0067">ATP-binding</keyword>
<dbReference type="GO" id="GO:0003678">
    <property type="term" value="F:DNA helicase activity"/>
    <property type="evidence" value="ECO:0007669"/>
    <property type="project" value="InterPro"/>
</dbReference>
<comment type="caution">
    <text evidence="2">The sequence shown here is derived from an EMBL/GenBank/DDBJ whole genome shotgun (WGS) entry which is preliminary data.</text>
</comment>
<dbReference type="OrthoDB" id="9773982at2"/>